<accession>X1SF65</accession>
<comment type="caution">
    <text evidence="1">The sequence shown here is derived from an EMBL/GenBank/DDBJ whole genome shotgun (WGS) entry which is preliminary data.</text>
</comment>
<organism evidence="1">
    <name type="scientific">marine sediment metagenome</name>
    <dbReference type="NCBI Taxonomy" id="412755"/>
    <lineage>
        <taxon>unclassified sequences</taxon>
        <taxon>metagenomes</taxon>
        <taxon>ecological metagenomes</taxon>
    </lineage>
</organism>
<proteinExistence type="predicted"/>
<evidence type="ECO:0000313" key="1">
    <source>
        <dbReference type="EMBL" id="GAI74035.1"/>
    </source>
</evidence>
<protein>
    <submittedName>
        <fullName evidence="1">Uncharacterized protein</fullName>
    </submittedName>
</protein>
<dbReference type="AlphaFoldDB" id="X1SF65"/>
<name>X1SF65_9ZZZZ</name>
<sequence length="63" mass="6920">DENGGPPMKYAIHALGEIGPIVIEIDPEVIPILGDIMRNNDEYHNRKAAAIALQRILQIEGCI</sequence>
<gene>
    <name evidence="1" type="ORF">S12H4_23976</name>
</gene>
<reference evidence="1" key="1">
    <citation type="journal article" date="2014" name="Front. Microbiol.">
        <title>High frequency of phylogenetically diverse reductive dehalogenase-homologous genes in deep subseafloor sedimentary metagenomes.</title>
        <authorList>
            <person name="Kawai M."/>
            <person name="Futagami T."/>
            <person name="Toyoda A."/>
            <person name="Takaki Y."/>
            <person name="Nishi S."/>
            <person name="Hori S."/>
            <person name="Arai W."/>
            <person name="Tsubouchi T."/>
            <person name="Morono Y."/>
            <person name="Uchiyama I."/>
            <person name="Ito T."/>
            <person name="Fujiyama A."/>
            <person name="Inagaki F."/>
            <person name="Takami H."/>
        </authorList>
    </citation>
    <scope>NUCLEOTIDE SEQUENCE</scope>
    <source>
        <strain evidence="1">Expedition CK06-06</strain>
    </source>
</reference>
<feature type="non-terminal residue" evidence="1">
    <location>
        <position position="1"/>
    </location>
</feature>
<dbReference type="EMBL" id="BARW01012871">
    <property type="protein sequence ID" value="GAI74035.1"/>
    <property type="molecule type" value="Genomic_DNA"/>
</dbReference>